<evidence type="ECO:0000256" key="2">
    <source>
        <dbReference type="ARBA" id="ARBA00022448"/>
    </source>
</evidence>
<dbReference type="CDD" id="cd03268">
    <property type="entry name" value="ABC_BcrA_bacitracin_resist"/>
    <property type="match status" value="1"/>
</dbReference>
<organism evidence="6 7">
    <name type="scientific">Blautia hominis</name>
    <dbReference type="NCBI Taxonomy" id="2025493"/>
    <lineage>
        <taxon>Bacteria</taxon>
        <taxon>Bacillati</taxon>
        <taxon>Bacillota</taxon>
        <taxon>Clostridia</taxon>
        <taxon>Lachnospirales</taxon>
        <taxon>Lachnospiraceae</taxon>
        <taxon>Blautia</taxon>
    </lineage>
</organism>
<keyword evidence="3" id="KW-0547">Nucleotide-binding</keyword>
<evidence type="ECO:0000256" key="3">
    <source>
        <dbReference type="ARBA" id="ARBA00022741"/>
    </source>
</evidence>
<comment type="caution">
    <text evidence="6">The sequence shown here is derived from an EMBL/GenBank/DDBJ whole genome shotgun (WGS) entry which is preliminary data.</text>
</comment>
<gene>
    <name evidence="6" type="ORF">K040078D81_16180</name>
</gene>
<dbReference type="Pfam" id="PF00005">
    <property type="entry name" value="ABC_tran"/>
    <property type="match status" value="1"/>
</dbReference>
<evidence type="ECO:0000313" key="6">
    <source>
        <dbReference type="EMBL" id="GAA6407501.1"/>
    </source>
</evidence>
<dbReference type="Proteomes" id="UP001600943">
    <property type="component" value="Unassembled WGS sequence"/>
</dbReference>
<dbReference type="Gene3D" id="3.40.50.300">
    <property type="entry name" value="P-loop containing nucleotide triphosphate hydrolases"/>
    <property type="match status" value="1"/>
</dbReference>
<evidence type="ECO:0000256" key="4">
    <source>
        <dbReference type="ARBA" id="ARBA00022840"/>
    </source>
</evidence>
<accession>A0ABQ0B7S5</accession>
<dbReference type="RefSeq" id="WP_390404462.1">
    <property type="nucleotide sequence ID" value="NZ_BAABYW010000001.1"/>
</dbReference>
<sequence length="239" mass="25956">MKDLILETKNLSKQYGSQMAVRSVSLQIERGSIYGLLGPNGAGKSTTLKMLVGLLRPTGGQIFIDGAPWKRESLSKIGSLIESPALYGNLTAEENLLVHTKLLHIPTKKIHEVLKTVNLKDTGKKRASQFSMGMKQRLGLACALLNDPELLILDEPTNGLDPFGIQELRELITSFSEKGITVIISSHILSEVAQIADTVGILSGGELLYQGTPDSGENLEDFFTDVIRKGGKRNAWSAV</sequence>
<protein>
    <submittedName>
        <fullName evidence="6">Lantibiotic protection ABC transporter ATP-binding protein</fullName>
    </submittedName>
</protein>
<dbReference type="SMART" id="SM00382">
    <property type="entry name" value="AAA"/>
    <property type="match status" value="1"/>
</dbReference>
<dbReference type="InterPro" id="IPR022501">
    <property type="entry name" value="ABC_Gallidermin_ATP-bd"/>
</dbReference>
<dbReference type="InterPro" id="IPR003439">
    <property type="entry name" value="ABC_transporter-like_ATP-bd"/>
</dbReference>
<dbReference type="NCBIfam" id="TIGR03740">
    <property type="entry name" value="galliderm_ABC"/>
    <property type="match status" value="1"/>
</dbReference>
<evidence type="ECO:0000256" key="1">
    <source>
        <dbReference type="ARBA" id="ARBA00005417"/>
    </source>
</evidence>
<keyword evidence="4 6" id="KW-0067">ATP-binding</keyword>
<keyword evidence="2" id="KW-0813">Transport</keyword>
<keyword evidence="7" id="KW-1185">Reference proteome</keyword>
<dbReference type="SUPFAM" id="SSF52540">
    <property type="entry name" value="P-loop containing nucleoside triphosphate hydrolases"/>
    <property type="match status" value="1"/>
</dbReference>
<dbReference type="PANTHER" id="PTHR43335:SF8">
    <property type="entry name" value="ABC TRANSPORTER, ATP-BINDING PROTEIN"/>
    <property type="match status" value="1"/>
</dbReference>
<dbReference type="InterPro" id="IPR027417">
    <property type="entry name" value="P-loop_NTPase"/>
</dbReference>
<dbReference type="EMBL" id="BAABYW010000001">
    <property type="protein sequence ID" value="GAA6407501.1"/>
    <property type="molecule type" value="Genomic_DNA"/>
</dbReference>
<proteinExistence type="inferred from homology"/>
<evidence type="ECO:0000259" key="5">
    <source>
        <dbReference type="PROSITE" id="PS50893"/>
    </source>
</evidence>
<name>A0ABQ0B7S5_9FIRM</name>
<dbReference type="GO" id="GO:0005524">
    <property type="term" value="F:ATP binding"/>
    <property type="evidence" value="ECO:0007669"/>
    <property type="project" value="UniProtKB-KW"/>
</dbReference>
<reference evidence="6 7" key="1">
    <citation type="submission" date="2024-04" db="EMBL/GenBank/DDBJ databases">
        <title>Defined microbial consortia suppress multidrug-resistant proinflammatory Enterobacteriaceae via ecological control.</title>
        <authorList>
            <person name="Furuichi M."/>
            <person name="Kawaguchi T."/>
            <person name="Pust M."/>
            <person name="Yasuma K."/>
            <person name="Plichta D."/>
            <person name="Hasegawa N."/>
            <person name="Ohya T."/>
            <person name="Bhattarai S."/>
            <person name="Sasajima S."/>
            <person name="Aoto Y."/>
            <person name="Tuganbaev T."/>
            <person name="Yaginuma M."/>
            <person name="Ueda M."/>
            <person name="Okahashi N."/>
            <person name="Amafuji K."/>
            <person name="Kiridooshi Y."/>
            <person name="Sugita K."/>
            <person name="Strazar M."/>
            <person name="Skelly A."/>
            <person name="Suda W."/>
            <person name="Hattori M."/>
            <person name="Nakamoto N."/>
            <person name="Caballero S."/>
            <person name="Norman J."/>
            <person name="Olle B."/>
            <person name="Tanoue T."/>
            <person name="Arita M."/>
            <person name="Bucci V."/>
            <person name="Atarashi K."/>
            <person name="Xavier R."/>
            <person name="Honda K."/>
        </authorList>
    </citation>
    <scope>NUCLEOTIDE SEQUENCE [LARGE SCALE GENOMIC DNA]</scope>
    <source>
        <strain evidence="7">k04-0078-D8-1</strain>
    </source>
</reference>
<comment type="similarity">
    <text evidence="1">Belongs to the ABC transporter superfamily.</text>
</comment>
<feature type="domain" description="ABC transporter" evidence="5">
    <location>
        <begin position="6"/>
        <end position="229"/>
    </location>
</feature>
<evidence type="ECO:0000313" key="7">
    <source>
        <dbReference type="Proteomes" id="UP001600943"/>
    </source>
</evidence>
<dbReference type="PANTHER" id="PTHR43335">
    <property type="entry name" value="ABC TRANSPORTER, ATP-BINDING PROTEIN"/>
    <property type="match status" value="1"/>
</dbReference>
<dbReference type="InterPro" id="IPR003593">
    <property type="entry name" value="AAA+_ATPase"/>
</dbReference>
<dbReference type="PROSITE" id="PS50893">
    <property type="entry name" value="ABC_TRANSPORTER_2"/>
    <property type="match status" value="1"/>
</dbReference>